<accession>A0ABY3PJJ8</accession>
<sequence>MVQASAARRAKVVLIPVVSEGGPEAARGIQAVLEASLAIEAFDEELRADPFAVGIDAMRAFWDEPPFANAEQAVGLVLDHRQFALVLVGEHTLSLGAVRAAWKRHRDLAVVQVAAHAQLRSEVEGDPYGPWCLAARLGDWGLPVVQVGVRSLSRAEWDWYEAQGQDRHRIFWSRQFRAHCPDAQSWDVPEVLAAIEPERPLYVSIDIGGLDAPMAAMAEHPEPGGLGWFALLRLLRALFERHAVVACDLSGFGAEASPAASAPLARLLHKIVGYKFYGGGR</sequence>
<dbReference type="Pfam" id="PF00491">
    <property type="entry name" value="Arginase"/>
    <property type="match status" value="1"/>
</dbReference>
<evidence type="ECO:0000313" key="4">
    <source>
        <dbReference type="EMBL" id="UFP93723.1"/>
    </source>
</evidence>
<dbReference type="InterPro" id="IPR006035">
    <property type="entry name" value="Ureohydrolase"/>
</dbReference>
<organism evidence="4 5">
    <name type="scientific">Gloeobacter morelensis MG652769</name>
    <dbReference type="NCBI Taxonomy" id="2781736"/>
    <lineage>
        <taxon>Bacteria</taxon>
        <taxon>Bacillati</taxon>
        <taxon>Cyanobacteriota</taxon>
        <taxon>Cyanophyceae</taxon>
        <taxon>Gloeobacterales</taxon>
        <taxon>Gloeobacteraceae</taxon>
        <taxon>Gloeobacter</taxon>
        <taxon>Gloeobacter morelensis</taxon>
    </lineage>
</organism>
<dbReference type="EMBL" id="CP063845">
    <property type="protein sequence ID" value="UFP93723.1"/>
    <property type="molecule type" value="Genomic_DNA"/>
</dbReference>
<dbReference type="PANTHER" id="PTHR11358">
    <property type="entry name" value="ARGINASE/AGMATINASE"/>
    <property type="match status" value="1"/>
</dbReference>
<proteinExistence type="inferred from homology"/>
<name>A0ABY3PJJ8_9CYAN</name>
<evidence type="ECO:0000256" key="1">
    <source>
        <dbReference type="ARBA" id="ARBA00022723"/>
    </source>
</evidence>
<evidence type="ECO:0000313" key="5">
    <source>
        <dbReference type="Proteomes" id="UP001054846"/>
    </source>
</evidence>
<protein>
    <submittedName>
        <fullName evidence="4">Arginase family protein</fullName>
    </submittedName>
</protein>
<dbReference type="PANTHER" id="PTHR11358:SF26">
    <property type="entry name" value="GUANIDINO ACID HYDROLASE, MITOCHONDRIAL"/>
    <property type="match status" value="1"/>
</dbReference>
<comment type="similarity">
    <text evidence="3">Belongs to the arginase family.</text>
</comment>
<keyword evidence="2" id="KW-0378">Hydrolase</keyword>
<dbReference type="RefSeq" id="WP_230840777.1">
    <property type="nucleotide sequence ID" value="NZ_CP063845.1"/>
</dbReference>
<reference evidence="4 5" key="1">
    <citation type="journal article" date="2021" name="Genome Biol. Evol.">
        <title>Complete Genome Sequencing of a Novel Gloeobacter Species from a Waterfall Cave in Mexico.</title>
        <authorList>
            <person name="Saw J.H."/>
            <person name="Cardona T."/>
            <person name="Montejano G."/>
        </authorList>
    </citation>
    <scope>NUCLEOTIDE SEQUENCE [LARGE SCALE GENOMIC DNA]</scope>
    <source>
        <strain evidence="4">MG652769</strain>
    </source>
</reference>
<gene>
    <name evidence="4" type="ORF">ISF26_18355</name>
</gene>
<dbReference type="InterPro" id="IPR023696">
    <property type="entry name" value="Ureohydrolase_dom_sf"/>
</dbReference>
<keyword evidence="1" id="KW-0479">Metal-binding</keyword>
<evidence type="ECO:0000256" key="2">
    <source>
        <dbReference type="ARBA" id="ARBA00022801"/>
    </source>
</evidence>
<dbReference type="PROSITE" id="PS51409">
    <property type="entry name" value="ARGINASE_2"/>
    <property type="match status" value="1"/>
</dbReference>
<evidence type="ECO:0000256" key="3">
    <source>
        <dbReference type="PROSITE-ProRule" id="PRU00742"/>
    </source>
</evidence>
<dbReference type="Proteomes" id="UP001054846">
    <property type="component" value="Chromosome"/>
</dbReference>
<dbReference type="Gene3D" id="3.40.800.10">
    <property type="entry name" value="Ureohydrolase domain"/>
    <property type="match status" value="1"/>
</dbReference>
<keyword evidence="5" id="KW-1185">Reference proteome</keyword>
<dbReference type="SUPFAM" id="SSF52768">
    <property type="entry name" value="Arginase/deacetylase"/>
    <property type="match status" value="1"/>
</dbReference>